<dbReference type="GeneID" id="33569536"/>
<dbReference type="RefSeq" id="XP_021882599.1">
    <property type="nucleotide sequence ID" value="XM_022027693.1"/>
</dbReference>
<evidence type="ECO:0008006" key="5">
    <source>
        <dbReference type="Google" id="ProtNLM"/>
    </source>
</evidence>
<keyword evidence="4" id="KW-1185">Reference proteome</keyword>
<accession>A0A1Y2GVI3</accession>
<feature type="transmembrane region" description="Helical" evidence="2">
    <location>
        <begin position="49"/>
        <end position="71"/>
    </location>
</feature>
<reference evidence="3 4" key="1">
    <citation type="submission" date="2016-07" db="EMBL/GenBank/DDBJ databases">
        <title>Pervasive Adenine N6-methylation of Active Genes in Fungi.</title>
        <authorList>
            <consortium name="DOE Joint Genome Institute"/>
            <person name="Mondo S.J."/>
            <person name="Dannebaum R.O."/>
            <person name="Kuo R.C."/>
            <person name="Labutti K."/>
            <person name="Haridas S."/>
            <person name="Kuo A."/>
            <person name="Salamov A."/>
            <person name="Ahrendt S.R."/>
            <person name="Lipzen A."/>
            <person name="Sullivan W."/>
            <person name="Andreopoulos W.B."/>
            <person name="Clum A."/>
            <person name="Lindquist E."/>
            <person name="Daum C."/>
            <person name="Ramamoorthy G.K."/>
            <person name="Gryganskyi A."/>
            <person name="Culley D."/>
            <person name="Magnuson J.K."/>
            <person name="James T.Y."/>
            <person name="O'Malley M.A."/>
            <person name="Stajich J.E."/>
            <person name="Spatafora J.W."/>
            <person name="Visel A."/>
            <person name="Grigoriev I.V."/>
        </authorList>
    </citation>
    <scope>NUCLEOTIDE SEQUENCE [LARGE SCALE GENOMIC DNA]</scope>
    <source>
        <strain evidence="3 4">NRRL 3116</strain>
    </source>
</reference>
<dbReference type="InParanoid" id="A0A1Y2GVI3"/>
<name>A0A1Y2GVI3_9FUNG</name>
<organism evidence="3 4">
    <name type="scientific">Lobosporangium transversale</name>
    <dbReference type="NCBI Taxonomy" id="64571"/>
    <lineage>
        <taxon>Eukaryota</taxon>
        <taxon>Fungi</taxon>
        <taxon>Fungi incertae sedis</taxon>
        <taxon>Mucoromycota</taxon>
        <taxon>Mortierellomycotina</taxon>
        <taxon>Mortierellomycetes</taxon>
        <taxon>Mortierellales</taxon>
        <taxon>Mortierellaceae</taxon>
        <taxon>Lobosporangium</taxon>
    </lineage>
</organism>
<keyword evidence="2" id="KW-0472">Membrane</keyword>
<proteinExistence type="predicted"/>
<keyword evidence="2" id="KW-0812">Transmembrane</keyword>
<feature type="transmembrane region" description="Helical" evidence="2">
    <location>
        <begin position="83"/>
        <end position="103"/>
    </location>
</feature>
<comment type="caution">
    <text evidence="3">The sequence shown here is derived from an EMBL/GenBank/DDBJ whole genome shotgun (WGS) entry which is preliminary data.</text>
</comment>
<dbReference type="Proteomes" id="UP000193648">
    <property type="component" value="Unassembled WGS sequence"/>
</dbReference>
<protein>
    <recommendedName>
        <fullName evidence="5">Tetraspanin family-domain-containing protein</fullName>
    </recommendedName>
</protein>
<gene>
    <name evidence="3" type="ORF">BCR41DRAFT_385630</name>
</gene>
<feature type="transmembrane region" description="Helical" evidence="2">
    <location>
        <begin position="144"/>
        <end position="167"/>
    </location>
</feature>
<evidence type="ECO:0000313" key="3">
    <source>
        <dbReference type="EMBL" id="ORZ20059.1"/>
    </source>
</evidence>
<dbReference type="AlphaFoldDB" id="A0A1Y2GVI3"/>
<feature type="transmembrane region" description="Helical" evidence="2">
    <location>
        <begin position="7"/>
        <end position="29"/>
    </location>
</feature>
<evidence type="ECO:0000313" key="4">
    <source>
        <dbReference type="Proteomes" id="UP000193648"/>
    </source>
</evidence>
<dbReference type="EMBL" id="MCFF01000013">
    <property type="protein sequence ID" value="ORZ20059.1"/>
    <property type="molecule type" value="Genomic_DNA"/>
</dbReference>
<feature type="region of interest" description="Disordered" evidence="1">
    <location>
        <begin position="194"/>
        <end position="214"/>
    </location>
</feature>
<evidence type="ECO:0000256" key="2">
    <source>
        <dbReference type="SAM" id="Phobius"/>
    </source>
</evidence>
<sequence>MTKANRSYCCCCVPFRFAVAIFSTIALALGGASLWSVLRVGTTDSTTRIAAYIATGVYGLLGVAGLISVFFKKYALAKNFSVLWWTVTFLVTVLSVINIIFLATREKEAVMGLCRTQLLKDDDRYFGPYDPNSLFEDVDGCYRWVMIITGICTAVQVVLMAIGGWVASKYTSEVKHHKEGLTYTYGQGYGPVTSQPQHPPYQPAHPYTHISGKH</sequence>
<dbReference type="OrthoDB" id="3239304at2759"/>
<evidence type="ECO:0000256" key="1">
    <source>
        <dbReference type="SAM" id="MobiDB-lite"/>
    </source>
</evidence>
<keyword evidence="2" id="KW-1133">Transmembrane helix</keyword>